<gene>
    <name evidence="1" type="ORF">J4215_00615</name>
</gene>
<dbReference type="AlphaFoldDB" id="A0A8T4L3K7"/>
<dbReference type="Proteomes" id="UP000675968">
    <property type="component" value="Unassembled WGS sequence"/>
</dbReference>
<dbReference type="EMBL" id="JAGVWC010000006">
    <property type="protein sequence ID" value="MBS3061064.1"/>
    <property type="molecule type" value="Genomic_DNA"/>
</dbReference>
<proteinExistence type="predicted"/>
<evidence type="ECO:0000313" key="1">
    <source>
        <dbReference type="EMBL" id="MBS3061064.1"/>
    </source>
</evidence>
<sequence>MRLKQRVRRLVNRVKKSVSRPVPSPLFGKLFSVKQNPGALELVYRNNFGATNQKTELIQSIHFRPSQVGFPLSKWKLEQRFPGAAVFSTPGNHRVIVKEEAEVFPKIGKLGRSSDRRHRRSIPVLLELMRRRVYLETPVGFLMTQKGREFVITKAVKGTPLQALESYAPQIRRKIVEELAVQLAGLHKKDVVHLHPHQGNWMMDGLKLRLVDAKGVAFKSDFPHQFKVTGRILTWNEIIENDKRVVLSFIPKSLHGLWNQSYAAAAK</sequence>
<dbReference type="InterPro" id="IPR011009">
    <property type="entry name" value="Kinase-like_dom_sf"/>
</dbReference>
<name>A0A8T4L3K7_9ARCH</name>
<protein>
    <submittedName>
        <fullName evidence="1">Uncharacterized protein</fullName>
    </submittedName>
</protein>
<accession>A0A8T4L3K7</accession>
<comment type="caution">
    <text evidence="1">The sequence shown here is derived from an EMBL/GenBank/DDBJ whole genome shotgun (WGS) entry which is preliminary data.</text>
</comment>
<reference evidence="1" key="2">
    <citation type="submission" date="2021-05" db="EMBL/GenBank/DDBJ databases">
        <title>Protein family content uncovers lineage relationships and bacterial pathway maintenance mechanisms in DPANN archaea.</title>
        <authorList>
            <person name="Castelle C.J."/>
            <person name="Meheust R."/>
            <person name="Jaffe A.L."/>
            <person name="Seitz K."/>
            <person name="Gong X."/>
            <person name="Baker B.J."/>
            <person name="Banfield J.F."/>
        </authorList>
    </citation>
    <scope>NUCLEOTIDE SEQUENCE</scope>
    <source>
        <strain evidence="1">RIFCSPLOWO2_01_FULL_AR10_48_17</strain>
    </source>
</reference>
<dbReference type="SUPFAM" id="SSF56112">
    <property type="entry name" value="Protein kinase-like (PK-like)"/>
    <property type="match status" value="1"/>
</dbReference>
<reference evidence="1" key="1">
    <citation type="submission" date="2021-03" db="EMBL/GenBank/DDBJ databases">
        <authorList>
            <person name="Jaffe A."/>
        </authorList>
    </citation>
    <scope>NUCLEOTIDE SEQUENCE</scope>
    <source>
        <strain evidence="1">RIFCSPLOWO2_01_FULL_AR10_48_17</strain>
    </source>
</reference>
<organism evidence="1 2">
    <name type="scientific">Candidatus Iainarchaeum sp</name>
    <dbReference type="NCBI Taxonomy" id="3101447"/>
    <lineage>
        <taxon>Archaea</taxon>
        <taxon>Candidatus Iainarchaeota</taxon>
        <taxon>Candidatus Iainarchaeia</taxon>
        <taxon>Candidatus Iainarchaeales</taxon>
        <taxon>Candidatus Iainarchaeaceae</taxon>
        <taxon>Candidatus Iainarchaeum</taxon>
    </lineage>
</organism>
<evidence type="ECO:0000313" key="2">
    <source>
        <dbReference type="Proteomes" id="UP000675968"/>
    </source>
</evidence>